<dbReference type="GO" id="GO:0009636">
    <property type="term" value="P:response to toxic substance"/>
    <property type="evidence" value="ECO:0007669"/>
    <property type="project" value="UniProtKB-ARBA"/>
</dbReference>
<dbReference type="NCBIfam" id="TIGR00915">
    <property type="entry name" value="2A0602"/>
    <property type="match status" value="1"/>
</dbReference>
<name>K4KJM8_SIMAS</name>
<keyword evidence="5 9" id="KW-0997">Cell inner membrane</keyword>
<dbReference type="Gene3D" id="1.20.1640.10">
    <property type="entry name" value="Multidrug efflux transporter AcrB transmembrane domain"/>
    <property type="match status" value="2"/>
</dbReference>
<evidence type="ECO:0000256" key="6">
    <source>
        <dbReference type="ARBA" id="ARBA00022692"/>
    </source>
</evidence>
<dbReference type="PANTHER" id="PTHR32063:SF13">
    <property type="entry name" value="MULTIDRUG EFFLUX PUMP SUBUNIT ACRB-RELATED"/>
    <property type="match status" value="1"/>
</dbReference>
<dbReference type="HOGENOM" id="CLU_002755_1_2_6"/>
<organism evidence="11 12">
    <name type="scientific">Simiduia agarivorans (strain DSM 21679 / JCM 13881 / BCRC 17597 / SA1)</name>
    <dbReference type="NCBI Taxonomy" id="1117647"/>
    <lineage>
        <taxon>Bacteria</taxon>
        <taxon>Pseudomonadati</taxon>
        <taxon>Pseudomonadota</taxon>
        <taxon>Gammaproteobacteria</taxon>
        <taxon>Cellvibrionales</taxon>
        <taxon>Cellvibrionaceae</taxon>
        <taxon>Simiduia</taxon>
    </lineage>
</organism>
<evidence type="ECO:0000256" key="5">
    <source>
        <dbReference type="ARBA" id="ARBA00022519"/>
    </source>
</evidence>
<dbReference type="PROSITE" id="PS50156">
    <property type="entry name" value="SSD"/>
    <property type="match status" value="1"/>
</dbReference>
<dbReference type="InterPro" id="IPR027463">
    <property type="entry name" value="AcrB_DN_DC_subdom"/>
</dbReference>
<feature type="transmembrane region" description="Helical" evidence="9">
    <location>
        <begin position="472"/>
        <end position="499"/>
    </location>
</feature>
<evidence type="ECO:0000256" key="3">
    <source>
        <dbReference type="ARBA" id="ARBA00022448"/>
    </source>
</evidence>
<protein>
    <recommendedName>
        <fullName evidence="9">Efflux pump membrane transporter</fullName>
    </recommendedName>
</protein>
<feature type="transmembrane region" description="Helical" evidence="9">
    <location>
        <begin position="873"/>
        <end position="890"/>
    </location>
</feature>
<comment type="subcellular location">
    <subcellularLocation>
        <location evidence="1 9">Cell inner membrane</location>
        <topology evidence="1 9">Multi-pass membrane protein</topology>
    </subcellularLocation>
</comment>
<reference evidence="11 12" key="1">
    <citation type="journal article" date="2013" name="Genome Announc.">
        <title>Complete genome sequence of Simiduia agarivorans SA1(T), a marine bacterium able to degrade a variety of polysaccharides.</title>
        <authorList>
            <person name="Lin S.Y."/>
            <person name="Shieh W.Y."/>
            <person name="Chen J.S."/>
            <person name="Tang S.L."/>
        </authorList>
    </citation>
    <scope>NUCLEOTIDE SEQUENCE [LARGE SCALE GENOMIC DNA]</scope>
    <source>
        <strain evidence="12">DSM 21679 / JCM 13881 / BCRC 17597 / SA1</strain>
    </source>
</reference>
<evidence type="ECO:0000256" key="1">
    <source>
        <dbReference type="ARBA" id="ARBA00004429"/>
    </source>
</evidence>
<evidence type="ECO:0000256" key="2">
    <source>
        <dbReference type="ARBA" id="ARBA00010942"/>
    </source>
</evidence>
<feature type="transmembrane region" description="Helical" evidence="9">
    <location>
        <begin position="897"/>
        <end position="917"/>
    </location>
</feature>
<accession>K4KJM8</accession>
<dbReference type="EMBL" id="CP003746">
    <property type="protein sequence ID" value="AFU99359.1"/>
    <property type="molecule type" value="Genomic_DNA"/>
</dbReference>
<dbReference type="Gene3D" id="3.30.70.1430">
    <property type="entry name" value="Multidrug efflux transporter AcrB pore domain"/>
    <property type="match status" value="2"/>
</dbReference>
<keyword evidence="3 9" id="KW-0813">Transport</keyword>
<dbReference type="STRING" id="1117647.M5M_10900"/>
<dbReference type="eggNOG" id="COG0841">
    <property type="taxonomic scope" value="Bacteria"/>
</dbReference>
<dbReference type="PANTHER" id="PTHR32063">
    <property type="match status" value="1"/>
</dbReference>
<dbReference type="InterPro" id="IPR004764">
    <property type="entry name" value="MdtF-like"/>
</dbReference>
<dbReference type="GO" id="GO:0015562">
    <property type="term" value="F:efflux transmembrane transporter activity"/>
    <property type="evidence" value="ECO:0007669"/>
    <property type="project" value="InterPro"/>
</dbReference>
<feature type="transmembrane region" description="Helical" evidence="9">
    <location>
        <begin position="542"/>
        <end position="560"/>
    </location>
</feature>
<dbReference type="Pfam" id="PF00873">
    <property type="entry name" value="ACR_tran"/>
    <property type="match status" value="1"/>
</dbReference>
<dbReference type="InterPro" id="IPR001036">
    <property type="entry name" value="Acrflvin-R"/>
</dbReference>
<feature type="transmembrane region" description="Helical" evidence="9">
    <location>
        <begin position="1002"/>
        <end position="1027"/>
    </location>
</feature>
<evidence type="ECO:0000313" key="12">
    <source>
        <dbReference type="Proteomes" id="UP000000466"/>
    </source>
</evidence>
<keyword evidence="4" id="KW-1003">Cell membrane</keyword>
<feature type="transmembrane region" description="Helical" evidence="9">
    <location>
        <begin position="923"/>
        <end position="944"/>
    </location>
</feature>
<proteinExistence type="inferred from homology"/>
<comment type="similarity">
    <text evidence="2 9">Belongs to the resistance-nodulation-cell division (RND) (TC 2.A.6) family.</text>
</comment>
<feature type="transmembrane region" description="Helical" evidence="9">
    <location>
        <begin position="976"/>
        <end position="996"/>
    </location>
</feature>
<dbReference type="KEGG" id="saga:M5M_10900"/>
<keyword evidence="12" id="KW-1185">Reference proteome</keyword>
<dbReference type="Gene3D" id="3.30.2090.10">
    <property type="entry name" value="Multidrug efflux transporter AcrB TolC docking domain, DN and DC subdomains"/>
    <property type="match status" value="2"/>
</dbReference>
<evidence type="ECO:0000256" key="7">
    <source>
        <dbReference type="ARBA" id="ARBA00022989"/>
    </source>
</evidence>
<dbReference type="GO" id="GO:0042910">
    <property type="term" value="F:xenobiotic transmembrane transporter activity"/>
    <property type="evidence" value="ECO:0007669"/>
    <property type="project" value="TreeGrafter"/>
</dbReference>
<evidence type="ECO:0000256" key="4">
    <source>
        <dbReference type="ARBA" id="ARBA00022475"/>
    </source>
</evidence>
<feature type="transmembrane region" description="Helical" evidence="9">
    <location>
        <begin position="436"/>
        <end position="460"/>
    </location>
</feature>
<feature type="transmembrane region" description="Helical" evidence="9">
    <location>
        <begin position="368"/>
        <end position="389"/>
    </location>
</feature>
<dbReference type="Gene3D" id="3.30.70.1320">
    <property type="entry name" value="Multidrug efflux transporter AcrB pore domain like"/>
    <property type="match status" value="1"/>
</dbReference>
<feature type="transmembrane region" description="Helical" evidence="9">
    <location>
        <begin position="395"/>
        <end position="415"/>
    </location>
</feature>
<dbReference type="Proteomes" id="UP000000466">
    <property type="component" value="Chromosome"/>
</dbReference>
<feature type="transmembrane region" description="Helical" evidence="9">
    <location>
        <begin position="342"/>
        <end position="361"/>
    </location>
</feature>
<keyword evidence="8 9" id="KW-0472">Membrane</keyword>
<keyword evidence="7 9" id="KW-1133">Transmembrane helix</keyword>
<dbReference type="InterPro" id="IPR000731">
    <property type="entry name" value="SSD"/>
</dbReference>
<dbReference type="AlphaFoldDB" id="K4KJM8"/>
<evidence type="ECO:0000256" key="9">
    <source>
        <dbReference type="RuleBase" id="RU364070"/>
    </source>
</evidence>
<dbReference type="SUPFAM" id="SSF82693">
    <property type="entry name" value="Multidrug efflux transporter AcrB pore domain, PN1, PN2, PC1 and PC2 subdomains"/>
    <property type="match status" value="4"/>
</dbReference>
<dbReference type="SUPFAM" id="SSF82714">
    <property type="entry name" value="Multidrug efflux transporter AcrB TolC docking domain, DN and DC subdomains"/>
    <property type="match status" value="2"/>
</dbReference>
<dbReference type="PRINTS" id="PR00702">
    <property type="entry name" value="ACRIFLAVINRP"/>
</dbReference>
<evidence type="ECO:0000256" key="8">
    <source>
        <dbReference type="ARBA" id="ARBA00023136"/>
    </source>
</evidence>
<sequence length="1037" mass="111729">MIAAHFLDRPVKASVISIVITLVGLIAVFTLPIDQYPYISPPSVKVSTSFPGASARTASESVATPIEQELNGTPNMLYMRSSSSKSGGVNITLTFEVGTDPDFAAIDVQNRAKQADANLPVDVMQEGVSVDKESAVELLKLAITSTDPKYDDIYLSNYATINIEAALRRIPGVGRTRNTGARSYSMRVWLRPDYMTAHGLTTSDVINAIKEQNTEAAAGSLGGQPTKDNVTQSYPITTQGRLSSPDEFGNVIVRADSSGAMIRLRDVARIELESSAYTLESKLNGKDAAILQVYLMPGANALQVAAQVKATMAELAGAFPQGLQWQVWYDGSLFIAEAIKEVILTLAEALLLVVLVVFLFLQNWRTTLIPALAVPVSIIGTFAAMQAFGFTLNTVNLLALVLAIGIVVDDAIVVVESVERIMKDTGASALEATRQAMAELSGALVATSLVLAAVFVPVAFLPGISGILYREFAVAITVAVLISTLVALTLSPALCTLLLTRSNTPPPARLRPVFTRVDQWLARGGQVYETAVRACLHHRRRALVGFCALLGATFLLFKYLPASFMPVEDQGRFFVDLELPDGASVARSRLIASRAQAIAQQHPAVAHVFSLAGESKRSGGDEADATLEVILKDWSEREGVSVDQVMNELAPAFDTILETTNRVFKPSAIAGLGNSNGVELELQDRSGTHWQQLPTYAEQLSRAVQQHPAVKRMSTDFKSHIPLYELEVDRATAKAIGVPLADIYSTMRTFTGSSSVNDFNLFGRVYRVKVQAEGNYRDRPDAIRHYYVRSNSGDMVPIEVLADLKFTTGPANVVRYNMFSSASLVAEPNTGYSSGEVIRAIQSEASKLLPPGMGYEWTGLTFQEIRSGGQTQTALLLALVFVFLFLAALYESWIIPLAVLTIAPVAMLGALAASWLGGVENNLFFQIAFVALIGLAAKNSILIVEYCNTLVREGVSPVEAAITAARQRFRPIMMTSVSFILGVMPLVLSAGPGAIARQSMSIPILGGMLLATSVGIVLVPLFFVVLAKRLQAREVQS</sequence>
<evidence type="ECO:0000259" key="10">
    <source>
        <dbReference type="PROSITE" id="PS50156"/>
    </source>
</evidence>
<dbReference type="SUPFAM" id="SSF82866">
    <property type="entry name" value="Multidrug efflux transporter AcrB transmembrane domain"/>
    <property type="match status" value="2"/>
</dbReference>
<dbReference type="RefSeq" id="WP_015047523.1">
    <property type="nucleotide sequence ID" value="NC_018868.3"/>
</dbReference>
<evidence type="ECO:0000313" key="11">
    <source>
        <dbReference type="EMBL" id="AFU99359.1"/>
    </source>
</evidence>
<gene>
    <name evidence="11" type="ordered locus">M5M_10900</name>
</gene>
<dbReference type="FunFam" id="1.20.1640.10:FF:000001">
    <property type="entry name" value="Efflux pump membrane transporter"/>
    <property type="match status" value="1"/>
</dbReference>
<feature type="domain" description="SSD" evidence="10">
    <location>
        <begin position="372"/>
        <end position="497"/>
    </location>
</feature>
<dbReference type="GO" id="GO:0005886">
    <property type="term" value="C:plasma membrane"/>
    <property type="evidence" value="ECO:0007669"/>
    <property type="project" value="UniProtKB-SubCell"/>
</dbReference>
<dbReference type="Gene3D" id="3.30.70.1440">
    <property type="entry name" value="Multidrug efflux transporter AcrB pore domain"/>
    <property type="match status" value="1"/>
</dbReference>
<feature type="transmembrane region" description="Helical" evidence="9">
    <location>
        <begin position="12"/>
        <end position="33"/>
    </location>
</feature>
<dbReference type="FunFam" id="3.30.70.1430:FF:000001">
    <property type="entry name" value="Efflux pump membrane transporter"/>
    <property type="match status" value="1"/>
</dbReference>
<keyword evidence="6 9" id="KW-0812">Transmembrane</keyword>